<comment type="caution">
    <text evidence="2">The sequence shown here is derived from an EMBL/GenBank/DDBJ whole genome shotgun (WGS) entry which is preliminary data.</text>
</comment>
<sequence length="265" mass="31115">MSYTNAGLPNKNPSLSFSESLRRLLSRECKDLTDTVAIESAFKETTRDGKDILRFVRLALTSKAFVIACEKEQVAPSHVGSHQNVENLQELIKLYPWRSVKLSVFKKSKRYCVKVLFLDKSIRYFELRGIPKMKIYWHLWRRYIKELNNAKKKWPFTDQSIARKGNYNEKTQCIELCVAKPKRKKYPPPKWTNKYLYLGPTREIEDKNRPCPVPGLGNTEEIKLLYLKPEYFGCWEQSEHWVQCRESSSEFASQNNEETECPSET</sequence>
<evidence type="ECO:0000313" key="1">
    <source>
        <dbReference type="EMBL" id="CAB3224936.1"/>
    </source>
</evidence>
<protein>
    <submittedName>
        <fullName evidence="2">Uncharacterized protein</fullName>
    </submittedName>
</protein>
<reference evidence="3 4" key="1">
    <citation type="submission" date="2020-04" db="EMBL/GenBank/DDBJ databases">
        <authorList>
            <person name="Wallbank WR R."/>
            <person name="Pardo Diaz C."/>
            <person name="Kozak K."/>
            <person name="Martin S."/>
            <person name="Jiggins C."/>
            <person name="Moest M."/>
            <person name="Warren A I."/>
            <person name="Byers J.R.P. K."/>
            <person name="Montejo-Kovacevich G."/>
            <person name="Yen C E."/>
        </authorList>
    </citation>
    <scope>NUCLEOTIDE SEQUENCE [LARGE SCALE GENOMIC DNA]</scope>
</reference>
<dbReference type="EMBL" id="CADEBD010000300">
    <property type="protein sequence ID" value="CAB3236254.1"/>
    <property type="molecule type" value="Genomic_DNA"/>
</dbReference>
<proteinExistence type="predicted"/>
<dbReference type="Proteomes" id="UP000494256">
    <property type="component" value="Unassembled WGS sequence"/>
</dbReference>
<dbReference type="EMBL" id="CADEBC010000196">
    <property type="protein sequence ID" value="CAB3224936.1"/>
    <property type="molecule type" value="Genomic_DNA"/>
</dbReference>
<evidence type="ECO:0000313" key="3">
    <source>
        <dbReference type="Proteomes" id="UP000494106"/>
    </source>
</evidence>
<evidence type="ECO:0000313" key="2">
    <source>
        <dbReference type="EMBL" id="CAB3236254.1"/>
    </source>
</evidence>
<dbReference type="AlphaFoldDB" id="A0A8S0ZVK6"/>
<gene>
    <name evidence="1" type="ORF">APLA_LOCUS2222</name>
    <name evidence="2" type="ORF">APLA_LOCUS7340</name>
</gene>
<organism evidence="2 4">
    <name type="scientific">Arctia plantaginis</name>
    <name type="common">Wood tiger moth</name>
    <name type="synonym">Phalaena plantaginis</name>
    <dbReference type="NCBI Taxonomy" id="874455"/>
    <lineage>
        <taxon>Eukaryota</taxon>
        <taxon>Metazoa</taxon>
        <taxon>Ecdysozoa</taxon>
        <taxon>Arthropoda</taxon>
        <taxon>Hexapoda</taxon>
        <taxon>Insecta</taxon>
        <taxon>Pterygota</taxon>
        <taxon>Neoptera</taxon>
        <taxon>Endopterygota</taxon>
        <taxon>Lepidoptera</taxon>
        <taxon>Glossata</taxon>
        <taxon>Ditrysia</taxon>
        <taxon>Noctuoidea</taxon>
        <taxon>Erebidae</taxon>
        <taxon>Arctiinae</taxon>
        <taxon>Arctia</taxon>
    </lineage>
</organism>
<dbReference type="OrthoDB" id="6021951at2759"/>
<keyword evidence="3" id="KW-1185">Reference proteome</keyword>
<evidence type="ECO:0000313" key="4">
    <source>
        <dbReference type="Proteomes" id="UP000494256"/>
    </source>
</evidence>
<accession>A0A8S0ZVK6</accession>
<name>A0A8S0ZVK6_ARCPL</name>
<dbReference type="Proteomes" id="UP000494106">
    <property type="component" value="Unassembled WGS sequence"/>
</dbReference>